<protein>
    <submittedName>
        <fullName evidence="2">Uncharacterized protein</fullName>
    </submittedName>
</protein>
<evidence type="ECO:0000256" key="1">
    <source>
        <dbReference type="SAM" id="MobiDB-lite"/>
    </source>
</evidence>
<dbReference type="EMBL" id="GBXM01016241">
    <property type="protein sequence ID" value="JAH92336.1"/>
    <property type="molecule type" value="Transcribed_RNA"/>
</dbReference>
<organism evidence="2">
    <name type="scientific">Anguilla anguilla</name>
    <name type="common">European freshwater eel</name>
    <name type="synonym">Muraena anguilla</name>
    <dbReference type="NCBI Taxonomy" id="7936"/>
    <lineage>
        <taxon>Eukaryota</taxon>
        <taxon>Metazoa</taxon>
        <taxon>Chordata</taxon>
        <taxon>Craniata</taxon>
        <taxon>Vertebrata</taxon>
        <taxon>Euteleostomi</taxon>
        <taxon>Actinopterygii</taxon>
        <taxon>Neopterygii</taxon>
        <taxon>Teleostei</taxon>
        <taxon>Anguilliformes</taxon>
        <taxon>Anguillidae</taxon>
        <taxon>Anguilla</taxon>
    </lineage>
</organism>
<feature type="region of interest" description="Disordered" evidence="1">
    <location>
        <begin position="18"/>
        <end position="58"/>
    </location>
</feature>
<dbReference type="AlphaFoldDB" id="A0A0E9WPZ4"/>
<sequence length="100" mass="10908">MVNTFLMEWHTALEFSTPQSWEGAPPCGQSESLQQQRRLTKARGPKQAGSCPPHQRHTNAACGSILCSVTDEFCHALSQLNSVMTGRSLGYTRSSVQLSG</sequence>
<reference evidence="2" key="1">
    <citation type="submission" date="2014-11" db="EMBL/GenBank/DDBJ databases">
        <authorList>
            <person name="Amaro Gonzalez C."/>
        </authorList>
    </citation>
    <scope>NUCLEOTIDE SEQUENCE</scope>
</reference>
<evidence type="ECO:0000313" key="2">
    <source>
        <dbReference type="EMBL" id="JAH92336.1"/>
    </source>
</evidence>
<accession>A0A0E9WPZ4</accession>
<proteinExistence type="predicted"/>
<reference evidence="2" key="2">
    <citation type="journal article" date="2015" name="Fish Shellfish Immunol.">
        <title>Early steps in the European eel (Anguilla anguilla)-Vibrio vulnificus interaction in the gills: Role of the RtxA13 toxin.</title>
        <authorList>
            <person name="Callol A."/>
            <person name="Pajuelo D."/>
            <person name="Ebbesson L."/>
            <person name="Teles M."/>
            <person name="MacKenzie S."/>
            <person name="Amaro C."/>
        </authorList>
    </citation>
    <scope>NUCLEOTIDE SEQUENCE</scope>
</reference>
<name>A0A0E9WPZ4_ANGAN</name>